<feature type="non-terminal residue" evidence="3">
    <location>
        <position position="77"/>
    </location>
</feature>
<reference evidence="3" key="1">
    <citation type="submission" date="2020-02" db="EMBL/GenBank/DDBJ databases">
        <title>Investigating the Use of Bacteriophages as New Decolonization Strategy for Intestinal Carriage of CTX-M-15-producing ST131 Escherichia coli: an In Vitro Continuous Culture System Model.</title>
        <authorList>
            <person name="Bernasconi O.J."/>
            <person name="Campos-Madueno E.I."/>
            <person name="Dona V."/>
            <person name="Perreten V."/>
            <person name="Carattoli A."/>
            <person name="Endimiani A."/>
        </authorList>
    </citation>
    <scope>NUCLEOTIDE SEQUENCE</scope>
    <source>
        <strain evidence="3">4901.28</strain>
    </source>
</reference>
<dbReference type="Gene3D" id="3.40.50.1820">
    <property type="entry name" value="alpha/beta hydrolase"/>
    <property type="match status" value="1"/>
</dbReference>
<evidence type="ECO:0000256" key="2">
    <source>
        <dbReference type="ARBA" id="ARBA00022801"/>
    </source>
</evidence>
<dbReference type="EMBL" id="JAAHTE010000988">
    <property type="protein sequence ID" value="NEU03207.1"/>
    <property type="molecule type" value="Genomic_DNA"/>
</dbReference>
<proteinExistence type="inferred from homology"/>
<sequence length="77" mass="8704">IDKKRQTIFGHSLGGLFVLQVLLTKPDAFQTYIAGSPSIHWNKPFILKKTDHFVSLTKKNNQPINILLAAGELEQHH</sequence>
<evidence type="ECO:0000313" key="3">
    <source>
        <dbReference type="EMBL" id="NEU03207.1"/>
    </source>
</evidence>
<dbReference type="PANTHER" id="PTHR40841:SF2">
    <property type="entry name" value="SIDEROPHORE-DEGRADING ESTERASE (EUROFUNG)"/>
    <property type="match status" value="1"/>
</dbReference>
<dbReference type="InterPro" id="IPR029058">
    <property type="entry name" value="AB_hydrolase_fold"/>
</dbReference>
<dbReference type="InterPro" id="IPR000801">
    <property type="entry name" value="Esterase-like"/>
</dbReference>
<dbReference type="GO" id="GO:0016788">
    <property type="term" value="F:hydrolase activity, acting on ester bonds"/>
    <property type="evidence" value="ECO:0007669"/>
    <property type="project" value="TreeGrafter"/>
</dbReference>
<comment type="caution">
    <text evidence="3">The sequence shown here is derived from an EMBL/GenBank/DDBJ whole genome shotgun (WGS) entry which is preliminary data.</text>
</comment>
<dbReference type="Pfam" id="PF00756">
    <property type="entry name" value="Esterase"/>
    <property type="match status" value="1"/>
</dbReference>
<dbReference type="InterPro" id="IPR052558">
    <property type="entry name" value="Siderophore_Hydrolase_D"/>
</dbReference>
<gene>
    <name evidence="3" type="primary">besA</name>
    <name evidence="3" type="ORF">G3563_30280</name>
</gene>
<dbReference type="PANTHER" id="PTHR40841">
    <property type="entry name" value="SIDEROPHORE TRIACETYLFUSARININE C ESTERASE"/>
    <property type="match status" value="1"/>
</dbReference>
<dbReference type="AlphaFoldDB" id="A0A6D1ADC3"/>
<comment type="similarity">
    <text evidence="1">Belongs to the esterase D family.</text>
</comment>
<organism evidence="3">
    <name type="scientific">Escherichia coli</name>
    <dbReference type="NCBI Taxonomy" id="562"/>
    <lineage>
        <taxon>Bacteria</taxon>
        <taxon>Pseudomonadati</taxon>
        <taxon>Pseudomonadota</taxon>
        <taxon>Gammaproteobacteria</taxon>
        <taxon>Enterobacterales</taxon>
        <taxon>Enterobacteriaceae</taxon>
        <taxon>Escherichia</taxon>
    </lineage>
</organism>
<name>A0A6D1ADC3_ECOLX</name>
<accession>A0A6D1ADC3</accession>
<protein>
    <submittedName>
        <fullName evidence="3">Ferri-bacillibactin esterase BesA</fullName>
    </submittedName>
</protein>
<feature type="non-terminal residue" evidence="3">
    <location>
        <position position="1"/>
    </location>
</feature>
<dbReference type="SUPFAM" id="SSF53474">
    <property type="entry name" value="alpha/beta-Hydrolases"/>
    <property type="match status" value="1"/>
</dbReference>
<keyword evidence="2" id="KW-0378">Hydrolase</keyword>
<evidence type="ECO:0000256" key="1">
    <source>
        <dbReference type="ARBA" id="ARBA00005622"/>
    </source>
</evidence>